<comment type="caution">
    <text evidence="1">The sequence shown here is derived from an EMBL/GenBank/DDBJ whole genome shotgun (WGS) entry which is preliminary data.</text>
</comment>
<reference evidence="1 2" key="1">
    <citation type="submission" date="2019-03" db="EMBL/GenBank/DDBJ databases">
        <title>Single cell metagenomics reveals metabolic interactions within the superorganism composed of flagellate Streblomastix strix and complex community of Bacteroidetes bacteria on its surface.</title>
        <authorList>
            <person name="Treitli S.C."/>
            <person name="Kolisko M."/>
            <person name="Husnik F."/>
            <person name="Keeling P."/>
            <person name="Hampl V."/>
        </authorList>
    </citation>
    <scope>NUCLEOTIDE SEQUENCE [LARGE SCALE GENOMIC DNA]</scope>
    <source>
        <strain evidence="1">ST1C</strain>
    </source>
</reference>
<dbReference type="Gene3D" id="3.30.230.70">
    <property type="entry name" value="GHMP Kinase, N-terminal domain"/>
    <property type="match status" value="1"/>
</dbReference>
<dbReference type="Proteomes" id="UP000324800">
    <property type="component" value="Unassembled WGS sequence"/>
</dbReference>
<dbReference type="OrthoDB" id="45882at2759"/>
<proteinExistence type="predicted"/>
<dbReference type="AlphaFoldDB" id="A0A5J4WW31"/>
<evidence type="ECO:0000313" key="1">
    <source>
        <dbReference type="EMBL" id="KAA6398706.1"/>
    </source>
</evidence>
<evidence type="ECO:0000313" key="2">
    <source>
        <dbReference type="Proteomes" id="UP000324800"/>
    </source>
</evidence>
<dbReference type="InterPro" id="IPR027408">
    <property type="entry name" value="PNPase/RNase_PH_dom_sf"/>
</dbReference>
<name>A0A5J4WW31_9EUKA</name>
<gene>
    <name evidence="1" type="ORF">EZS28_005772</name>
</gene>
<protein>
    <submittedName>
        <fullName evidence="1">Uncharacterized protein</fullName>
    </submittedName>
</protein>
<accession>A0A5J4WW31</accession>
<sequence>MSGIEIAILEEDGSLMDTCLLCAMMAIKDTILPQICVEKDRSNGCYVARTIPKPRIKADSDKTQMIKDQNIEIKKKSCIYVDERVIALTSFPISITFAIFPVKGEMFLFADPSLEEEDKIGMSTFSLIFDILRREKRGQVAMIKDQDCKQKDKENKEQINQIDEINEFVSNSPVFWLMLKDGGIPIILDLNEVGMQVDQSKDSSQSYLLIGESGQTIDVNNPFVGFHNNWIDGALIKKNISGSACIGKNVFDIARKRASDIAQNLINKQQMD</sequence>
<organism evidence="1 2">
    <name type="scientific">Streblomastix strix</name>
    <dbReference type="NCBI Taxonomy" id="222440"/>
    <lineage>
        <taxon>Eukaryota</taxon>
        <taxon>Metamonada</taxon>
        <taxon>Preaxostyla</taxon>
        <taxon>Oxymonadida</taxon>
        <taxon>Streblomastigidae</taxon>
        <taxon>Streblomastix</taxon>
    </lineage>
</organism>
<dbReference type="EMBL" id="SNRW01000901">
    <property type="protein sequence ID" value="KAA6398706.1"/>
    <property type="molecule type" value="Genomic_DNA"/>
</dbReference>